<comment type="caution">
    <text evidence="2">The sequence shown here is derived from an EMBL/GenBank/DDBJ whole genome shotgun (WGS) entry which is preliminary data.</text>
</comment>
<evidence type="ECO:0000313" key="2">
    <source>
        <dbReference type="EMBL" id="RMY46782.1"/>
    </source>
</evidence>
<accession>A0A3M7C3T1</accession>
<evidence type="ECO:0000256" key="1">
    <source>
        <dbReference type="SAM" id="MobiDB-lite"/>
    </source>
</evidence>
<feature type="compositionally biased region" description="Polar residues" evidence="1">
    <location>
        <begin position="95"/>
        <end position="109"/>
    </location>
</feature>
<dbReference type="Proteomes" id="UP000269539">
    <property type="component" value="Unassembled WGS sequence"/>
</dbReference>
<feature type="compositionally biased region" description="Basic and acidic residues" evidence="1">
    <location>
        <begin position="81"/>
        <end position="93"/>
    </location>
</feature>
<proteinExistence type="predicted"/>
<sequence length="133" mass="14145">MSDSNQKPHHHPSAGIATIDRQRFPSDNRSLLVQYVDQCDRMASLLTSLSDDVRDSAQESLNTMKKPSSHQDTPGSATHETPSDKGTAVHDEAVNTINDTSAIPESRVSSLGCGGKIEEGRGTQGLETGAGSK</sequence>
<dbReference type="AlphaFoldDB" id="A0A3M7C3T1"/>
<name>A0A3M7C3T1_HORWE</name>
<organism evidence="2 3">
    <name type="scientific">Hortaea werneckii</name>
    <name type="common">Black yeast</name>
    <name type="synonym">Cladosporium werneckii</name>
    <dbReference type="NCBI Taxonomy" id="91943"/>
    <lineage>
        <taxon>Eukaryota</taxon>
        <taxon>Fungi</taxon>
        <taxon>Dikarya</taxon>
        <taxon>Ascomycota</taxon>
        <taxon>Pezizomycotina</taxon>
        <taxon>Dothideomycetes</taxon>
        <taxon>Dothideomycetidae</taxon>
        <taxon>Mycosphaerellales</taxon>
        <taxon>Teratosphaeriaceae</taxon>
        <taxon>Hortaea</taxon>
    </lineage>
</organism>
<gene>
    <name evidence="2" type="ORF">D0864_15189</name>
</gene>
<feature type="compositionally biased region" description="Polar residues" evidence="1">
    <location>
        <begin position="58"/>
        <end position="80"/>
    </location>
</feature>
<feature type="region of interest" description="Disordered" evidence="1">
    <location>
        <begin position="49"/>
        <end position="133"/>
    </location>
</feature>
<reference evidence="2 3" key="1">
    <citation type="journal article" date="2018" name="BMC Genomics">
        <title>Genomic evidence for intraspecific hybridization in a clonal and extremely halotolerant yeast.</title>
        <authorList>
            <person name="Gostincar C."/>
            <person name="Stajich J.E."/>
            <person name="Zupancic J."/>
            <person name="Zalar P."/>
            <person name="Gunde-Cimerman N."/>
        </authorList>
    </citation>
    <scope>NUCLEOTIDE SEQUENCE [LARGE SCALE GENOMIC DNA]</scope>
    <source>
        <strain evidence="2 3">EXF-10513</strain>
    </source>
</reference>
<evidence type="ECO:0000313" key="3">
    <source>
        <dbReference type="Proteomes" id="UP000269539"/>
    </source>
</evidence>
<protein>
    <submittedName>
        <fullName evidence="2">Uncharacterized protein</fullName>
    </submittedName>
</protein>
<feature type="region of interest" description="Disordered" evidence="1">
    <location>
        <begin position="1"/>
        <end position="26"/>
    </location>
</feature>
<dbReference type="EMBL" id="QWIO01003143">
    <property type="protein sequence ID" value="RMY46782.1"/>
    <property type="molecule type" value="Genomic_DNA"/>
</dbReference>
<dbReference type="VEuPathDB" id="FungiDB:BTJ68_01776"/>